<dbReference type="RefSeq" id="WP_317625686.1">
    <property type="nucleotide sequence ID" value="NZ_JANFFA010000002.1"/>
</dbReference>
<name>A0AAJ1U5N7_9RHOB</name>
<proteinExistence type="predicted"/>
<evidence type="ECO:0008006" key="4">
    <source>
        <dbReference type="Google" id="ProtNLM"/>
    </source>
</evidence>
<evidence type="ECO:0000256" key="1">
    <source>
        <dbReference type="SAM" id="MobiDB-lite"/>
    </source>
</evidence>
<reference evidence="2" key="2">
    <citation type="submission" date="2023-04" db="EMBL/GenBank/DDBJ databases">
        <title>'Rhodoalgimonas zhirmunskyi' gen. nov., isolated from a red alga.</title>
        <authorList>
            <person name="Nedashkovskaya O.I."/>
            <person name="Otstavnykh N.Y."/>
            <person name="Bystritskaya E.P."/>
            <person name="Balabanova L.A."/>
            <person name="Isaeva M.P."/>
        </authorList>
    </citation>
    <scope>NUCLEOTIDE SEQUENCE</scope>
    <source>
        <strain evidence="2">10Alg 79</strain>
    </source>
</reference>
<reference evidence="2" key="1">
    <citation type="submission" date="2022-07" db="EMBL/GenBank/DDBJ databases">
        <authorList>
            <person name="Otstavnykh N."/>
            <person name="Isaeva M."/>
            <person name="Bystritskaya E."/>
        </authorList>
    </citation>
    <scope>NUCLEOTIDE SEQUENCE</scope>
    <source>
        <strain evidence="2">10Alg 79</strain>
    </source>
</reference>
<sequence>MTLVSDLESDPGTSDAPETEFQKTPPPTAERFQALRNNSPLLSAGIAMSLMMGHPSFANRSFGGISRLIAGHVNRGHYLILFRDGKPAGFVGWALSPEGPARAWLEGDGSQMGDGKTGDCVLFNIFVSDGPDMTAYARRVLREELRDKRLGFARRIYDDGRIKPIEITNSRLRQNNT</sequence>
<accession>A0AAJ1U5N7</accession>
<protein>
    <recommendedName>
        <fullName evidence="4">Toxin-activating lysine-acyltransferase</fullName>
    </recommendedName>
</protein>
<dbReference type="AlphaFoldDB" id="A0AAJ1U5N7"/>
<evidence type="ECO:0000313" key="3">
    <source>
        <dbReference type="Proteomes" id="UP001227162"/>
    </source>
</evidence>
<gene>
    <name evidence="2" type="ORF">NOI20_08090</name>
</gene>
<organism evidence="2 3">
    <name type="scientific">Rhodalgimonas zhirmunskyi</name>
    <dbReference type="NCBI Taxonomy" id="2964767"/>
    <lineage>
        <taxon>Bacteria</taxon>
        <taxon>Pseudomonadati</taxon>
        <taxon>Pseudomonadota</taxon>
        <taxon>Alphaproteobacteria</taxon>
        <taxon>Rhodobacterales</taxon>
        <taxon>Roseobacteraceae</taxon>
        <taxon>Rhodalgimonas</taxon>
    </lineage>
</organism>
<evidence type="ECO:0000313" key="2">
    <source>
        <dbReference type="EMBL" id="MDQ2094066.1"/>
    </source>
</evidence>
<keyword evidence="3" id="KW-1185">Reference proteome</keyword>
<dbReference type="EMBL" id="JANFFA010000002">
    <property type="protein sequence ID" value="MDQ2094066.1"/>
    <property type="molecule type" value="Genomic_DNA"/>
</dbReference>
<comment type="caution">
    <text evidence="2">The sequence shown here is derived from an EMBL/GenBank/DDBJ whole genome shotgun (WGS) entry which is preliminary data.</text>
</comment>
<feature type="region of interest" description="Disordered" evidence="1">
    <location>
        <begin position="1"/>
        <end position="27"/>
    </location>
</feature>
<dbReference type="Proteomes" id="UP001227162">
    <property type="component" value="Unassembled WGS sequence"/>
</dbReference>